<dbReference type="GeneID" id="100644966"/>
<protein>
    <submittedName>
        <fullName evidence="3">Uncharacterized protein LOC100644966</fullName>
    </submittedName>
</protein>
<reference evidence="3" key="1">
    <citation type="submission" date="2025-08" db="UniProtKB">
        <authorList>
            <consortium name="RefSeq"/>
        </authorList>
    </citation>
    <scope>IDENTIFICATION</scope>
</reference>
<gene>
    <name evidence="3" type="primary">LOC100644966</name>
</gene>
<keyword evidence="2" id="KW-1185">Reference proteome</keyword>
<sequence length="100" mass="11080">MKLCLSVFHVALVATLLLFIEYTTANSICPEENCLEPMKCDDLIVGATCPQSSNMCCSVVKSKYRTHCRHFGGECLDFCNRLLRQPAVDCPADKVCCTLV</sequence>
<dbReference type="KEGG" id="bter:100644966"/>
<evidence type="ECO:0000256" key="1">
    <source>
        <dbReference type="SAM" id="SignalP"/>
    </source>
</evidence>
<keyword evidence="1" id="KW-0732">Signal</keyword>
<feature type="chain" id="PRO_5039022989" evidence="1">
    <location>
        <begin position="26"/>
        <end position="100"/>
    </location>
</feature>
<name>A0A9B0BYB7_BOMTE</name>
<dbReference type="RefSeq" id="XP_003396646.1">
    <property type="nucleotide sequence ID" value="XM_003396598.4"/>
</dbReference>
<dbReference type="AlphaFoldDB" id="A0A9B0BYB7"/>
<proteinExistence type="predicted"/>
<accession>A0A9B0BYB7</accession>
<evidence type="ECO:0000313" key="3">
    <source>
        <dbReference type="RefSeq" id="XP_003396646.1"/>
    </source>
</evidence>
<dbReference type="OrthoDB" id="6332063at2759"/>
<evidence type="ECO:0000313" key="2">
    <source>
        <dbReference type="Proteomes" id="UP000835206"/>
    </source>
</evidence>
<organism evidence="2 3">
    <name type="scientific">Bombus terrestris</name>
    <name type="common">Buff-tailed bumblebee</name>
    <name type="synonym">Apis terrestris</name>
    <dbReference type="NCBI Taxonomy" id="30195"/>
    <lineage>
        <taxon>Eukaryota</taxon>
        <taxon>Metazoa</taxon>
        <taxon>Ecdysozoa</taxon>
        <taxon>Arthropoda</taxon>
        <taxon>Hexapoda</taxon>
        <taxon>Insecta</taxon>
        <taxon>Pterygota</taxon>
        <taxon>Neoptera</taxon>
        <taxon>Endopterygota</taxon>
        <taxon>Hymenoptera</taxon>
        <taxon>Apocrita</taxon>
        <taxon>Aculeata</taxon>
        <taxon>Apoidea</taxon>
        <taxon>Anthophila</taxon>
        <taxon>Apidae</taxon>
        <taxon>Bombus</taxon>
        <taxon>Bombus</taxon>
    </lineage>
</organism>
<feature type="signal peptide" evidence="1">
    <location>
        <begin position="1"/>
        <end position="25"/>
    </location>
</feature>
<dbReference type="Proteomes" id="UP000835206">
    <property type="component" value="Chromosome 7"/>
</dbReference>